<accession>A0AAJ1BC52</accession>
<keyword evidence="1" id="KW-0175">Coiled coil</keyword>
<reference evidence="2" key="1">
    <citation type="submission" date="2022-01" db="EMBL/GenBank/DDBJ databases">
        <title>Collection of gut derived symbiotic bacterial strains cultured from healthy donors.</title>
        <authorList>
            <person name="Lin H."/>
            <person name="Kohout C."/>
            <person name="Waligurski E."/>
            <person name="Pamer E.G."/>
        </authorList>
    </citation>
    <scope>NUCLEOTIDE SEQUENCE</scope>
    <source>
        <strain evidence="2">DFI.7.46</strain>
    </source>
</reference>
<dbReference type="AlphaFoldDB" id="A0AAJ1BC52"/>
<sequence>MEPQEEPQYAPSDVIAVLDRLSEMIEAGRSVPFSASVMINQAEGVELLDNARAALPADLVNADRIVADANKVLDAADEEAEQTISDARAEAERVTTEANQNAEDTIAQANAKAQETIDDADRQAESAIAHASAQAEETVAQANEQAAQILQEARARADQLVSQDNVYREAKQAAQQMTDTARAEAKDFMDQSDQYVNQALSQLEELLGAIAEQTRSGRAQFSRQERPQF</sequence>
<evidence type="ECO:0000313" key="3">
    <source>
        <dbReference type="Proteomes" id="UP001200537"/>
    </source>
</evidence>
<evidence type="ECO:0000313" key="2">
    <source>
        <dbReference type="EMBL" id="MCG4617237.1"/>
    </source>
</evidence>
<comment type="caution">
    <text evidence="2">The sequence shown here is derived from an EMBL/GenBank/DDBJ whole genome shotgun (WGS) entry which is preliminary data.</text>
</comment>
<name>A0AAJ1BC52_9ACTO</name>
<organism evidence="2 3">
    <name type="scientific">Varibaculum cambriense</name>
    <dbReference type="NCBI Taxonomy" id="184870"/>
    <lineage>
        <taxon>Bacteria</taxon>
        <taxon>Bacillati</taxon>
        <taxon>Actinomycetota</taxon>
        <taxon>Actinomycetes</taxon>
        <taxon>Actinomycetales</taxon>
        <taxon>Actinomycetaceae</taxon>
        <taxon>Varibaculum</taxon>
    </lineage>
</organism>
<feature type="coiled-coil region" evidence="1">
    <location>
        <begin position="77"/>
        <end position="163"/>
    </location>
</feature>
<dbReference type="RefSeq" id="WP_238127521.1">
    <property type="nucleotide sequence ID" value="NZ_JAKNHJ010000003.1"/>
</dbReference>
<evidence type="ECO:0000256" key="1">
    <source>
        <dbReference type="SAM" id="Coils"/>
    </source>
</evidence>
<dbReference type="Proteomes" id="UP001200537">
    <property type="component" value="Unassembled WGS sequence"/>
</dbReference>
<protein>
    <recommendedName>
        <fullName evidence="4">Cell division initiation protein</fullName>
    </recommendedName>
</protein>
<proteinExistence type="predicted"/>
<gene>
    <name evidence="2" type="ORF">L0M99_01830</name>
</gene>
<dbReference type="EMBL" id="JAKNHJ010000003">
    <property type="protein sequence ID" value="MCG4617237.1"/>
    <property type="molecule type" value="Genomic_DNA"/>
</dbReference>
<evidence type="ECO:0008006" key="4">
    <source>
        <dbReference type="Google" id="ProtNLM"/>
    </source>
</evidence>